<sequence length="96" mass="9925">MVFSNSGSPSTASAKTSHGISSSVVVISVDLAGISSSSLEDSGDELEGDEERLASNAANSGKRISVDTSELEEKLCGFGWASKNSAISERTRLSIK</sequence>
<evidence type="ECO:0000256" key="1">
    <source>
        <dbReference type="SAM" id="MobiDB-lite"/>
    </source>
</evidence>
<name>A0A0R3T7W8_RODNA</name>
<reference evidence="2 3" key="2">
    <citation type="submission" date="2018-11" db="EMBL/GenBank/DDBJ databases">
        <authorList>
            <consortium name="Pathogen Informatics"/>
        </authorList>
    </citation>
    <scope>NUCLEOTIDE SEQUENCE [LARGE SCALE GENOMIC DNA]</scope>
</reference>
<feature type="region of interest" description="Disordered" evidence="1">
    <location>
        <begin position="1"/>
        <end position="20"/>
    </location>
</feature>
<feature type="compositionally biased region" description="Polar residues" evidence="1">
    <location>
        <begin position="1"/>
        <end position="19"/>
    </location>
</feature>
<accession>A0A0R3T7W8</accession>
<dbReference type="EMBL" id="UZAE01001756">
    <property type="protein sequence ID" value="VDN99014.1"/>
    <property type="molecule type" value="Genomic_DNA"/>
</dbReference>
<evidence type="ECO:0000313" key="2">
    <source>
        <dbReference type="EMBL" id="VDN99014.1"/>
    </source>
</evidence>
<dbReference type="Proteomes" id="UP000278807">
    <property type="component" value="Unassembled WGS sequence"/>
</dbReference>
<evidence type="ECO:0000313" key="3">
    <source>
        <dbReference type="Proteomes" id="UP000278807"/>
    </source>
</evidence>
<feature type="compositionally biased region" description="Acidic residues" evidence="1">
    <location>
        <begin position="41"/>
        <end position="50"/>
    </location>
</feature>
<keyword evidence="3" id="KW-1185">Reference proteome</keyword>
<organism evidence="4">
    <name type="scientific">Rodentolepis nana</name>
    <name type="common">Dwarf tapeworm</name>
    <name type="synonym">Hymenolepis nana</name>
    <dbReference type="NCBI Taxonomy" id="102285"/>
    <lineage>
        <taxon>Eukaryota</taxon>
        <taxon>Metazoa</taxon>
        <taxon>Spiralia</taxon>
        <taxon>Lophotrochozoa</taxon>
        <taxon>Platyhelminthes</taxon>
        <taxon>Cestoda</taxon>
        <taxon>Eucestoda</taxon>
        <taxon>Cyclophyllidea</taxon>
        <taxon>Hymenolepididae</taxon>
        <taxon>Rodentolepis</taxon>
    </lineage>
</organism>
<protein>
    <submittedName>
        <fullName evidence="4">Suppressor protein SRP40-like</fullName>
    </submittedName>
</protein>
<dbReference type="AlphaFoldDB" id="A0A0R3T7W8"/>
<dbReference type="WBParaSite" id="HNAJ_0000315601-mRNA-1">
    <property type="protein sequence ID" value="HNAJ_0000315601-mRNA-1"/>
    <property type="gene ID" value="HNAJ_0000315601"/>
</dbReference>
<reference evidence="4" key="1">
    <citation type="submission" date="2017-02" db="UniProtKB">
        <authorList>
            <consortium name="WormBaseParasite"/>
        </authorList>
    </citation>
    <scope>IDENTIFICATION</scope>
</reference>
<proteinExistence type="predicted"/>
<gene>
    <name evidence="2" type="ORF">HNAJ_LOCUS3155</name>
</gene>
<feature type="region of interest" description="Disordered" evidence="1">
    <location>
        <begin position="38"/>
        <end position="64"/>
    </location>
</feature>
<evidence type="ECO:0000313" key="4">
    <source>
        <dbReference type="WBParaSite" id="HNAJ_0000315601-mRNA-1"/>
    </source>
</evidence>